<dbReference type="SUPFAM" id="SSF54637">
    <property type="entry name" value="Thioesterase/thiol ester dehydrase-isomerase"/>
    <property type="match status" value="1"/>
</dbReference>
<reference evidence="5 6" key="1">
    <citation type="submission" date="2018-10" db="EMBL/GenBank/DDBJ databases">
        <title>Genomic Encyclopedia of Type Strains, Phase IV (KMG-IV): sequencing the most valuable type-strain genomes for metagenomic binning, comparative biology and taxonomic classification.</title>
        <authorList>
            <person name="Goeker M."/>
        </authorList>
    </citation>
    <scope>NUCLEOTIDE SEQUENCE [LARGE SCALE GENOMIC DNA]</scope>
    <source>
        <strain evidence="5 6">DSM 25080</strain>
    </source>
</reference>
<feature type="domain" description="HotDog ACOT-type" evidence="4">
    <location>
        <begin position="13"/>
        <end position="126"/>
    </location>
</feature>
<evidence type="ECO:0000256" key="1">
    <source>
        <dbReference type="ARBA" id="ARBA00010458"/>
    </source>
</evidence>
<accession>A0A3M0AC88</accession>
<dbReference type="EMBL" id="REFJ01000001">
    <property type="protein sequence ID" value="RMA82107.1"/>
    <property type="molecule type" value="Genomic_DNA"/>
</dbReference>
<dbReference type="InterPro" id="IPR029069">
    <property type="entry name" value="HotDog_dom_sf"/>
</dbReference>
<dbReference type="RefSeq" id="WP_121875456.1">
    <property type="nucleotide sequence ID" value="NZ_REFJ01000001.1"/>
</dbReference>
<dbReference type="GO" id="GO:0052816">
    <property type="term" value="F:long-chain fatty acyl-CoA hydrolase activity"/>
    <property type="evidence" value="ECO:0007669"/>
    <property type="project" value="TreeGrafter"/>
</dbReference>
<evidence type="ECO:0000256" key="2">
    <source>
        <dbReference type="ARBA" id="ARBA00022801"/>
    </source>
</evidence>
<dbReference type="InterPro" id="IPR033120">
    <property type="entry name" value="HOTDOG_ACOT"/>
</dbReference>
<dbReference type="Pfam" id="PF03061">
    <property type="entry name" value="4HBT"/>
    <property type="match status" value="1"/>
</dbReference>
<dbReference type="OrthoDB" id="9801856at2"/>
<comment type="similarity">
    <text evidence="1">Belongs to the acyl coenzyme A hydrolase family.</text>
</comment>
<dbReference type="GO" id="GO:0006637">
    <property type="term" value="P:acyl-CoA metabolic process"/>
    <property type="evidence" value="ECO:0007669"/>
    <property type="project" value="TreeGrafter"/>
</dbReference>
<dbReference type="AlphaFoldDB" id="A0A3M0AC88"/>
<comment type="caution">
    <text evidence="5">The sequence shown here is derived from an EMBL/GenBank/DDBJ whole genome shotgun (WGS) entry which is preliminary data.</text>
</comment>
<evidence type="ECO:0000313" key="6">
    <source>
        <dbReference type="Proteomes" id="UP000267187"/>
    </source>
</evidence>
<sequence>MNQESNLDDELKPTGELCLRLTALSKDTNGYGDIYGGWLMQQMDLAGSVLAEETAEGRVVTAAVQAINFLRPVPLGSNVSCYCDIVAIGHASVEINVEAWVTSKGKSPFQQKVADGRFYFVAVNDQGRTRRIPR</sequence>
<dbReference type="CDD" id="cd03442">
    <property type="entry name" value="BFIT_BACH"/>
    <property type="match status" value="1"/>
</dbReference>
<keyword evidence="2 3" id="KW-0378">Hydrolase</keyword>
<dbReference type="PANTHER" id="PTHR11049:SF5">
    <property type="entry name" value="ACYL-COA THIOESTER HYDROLASE YCIA"/>
    <property type="match status" value="1"/>
</dbReference>
<name>A0A3M0AC88_9GAMM</name>
<keyword evidence="6" id="KW-1185">Reference proteome</keyword>
<dbReference type="Proteomes" id="UP000267187">
    <property type="component" value="Unassembled WGS sequence"/>
</dbReference>
<dbReference type="InterPro" id="IPR006683">
    <property type="entry name" value="Thioestr_dom"/>
</dbReference>
<evidence type="ECO:0000256" key="3">
    <source>
        <dbReference type="PROSITE-ProRule" id="PRU01106"/>
    </source>
</evidence>
<dbReference type="GO" id="GO:0005829">
    <property type="term" value="C:cytosol"/>
    <property type="evidence" value="ECO:0007669"/>
    <property type="project" value="TreeGrafter"/>
</dbReference>
<organism evidence="5 6">
    <name type="scientific">Umboniibacter marinipuniceus</name>
    <dbReference type="NCBI Taxonomy" id="569599"/>
    <lineage>
        <taxon>Bacteria</taxon>
        <taxon>Pseudomonadati</taxon>
        <taxon>Pseudomonadota</taxon>
        <taxon>Gammaproteobacteria</taxon>
        <taxon>Cellvibrionales</taxon>
        <taxon>Cellvibrionaceae</taxon>
        <taxon>Umboniibacter</taxon>
    </lineage>
</organism>
<evidence type="ECO:0000259" key="4">
    <source>
        <dbReference type="PROSITE" id="PS51770"/>
    </source>
</evidence>
<dbReference type="Gene3D" id="3.10.129.10">
    <property type="entry name" value="Hotdog Thioesterase"/>
    <property type="match status" value="1"/>
</dbReference>
<dbReference type="GO" id="GO:0009062">
    <property type="term" value="P:fatty acid catabolic process"/>
    <property type="evidence" value="ECO:0007669"/>
    <property type="project" value="TreeGrafter"/>
</dbReference>
<proteinExistence type="inferred from homology"/>
<gene>
    <name evidence="5" type="ORF">DFR27_0054</name>
</gene>
<protein>
    <submittedName>
        <fullName evidence="5">Acyl-CoA thioesterase YciA</fullName>
    </submittedName>
</protein>
<dbReference type="InterPro" id="IPR040170">
    <property type="entry name" value="Cytosol_ACT"/>
</dbReference>
<dbReference type="PANTHER" id="PTHR11049">
    <property type="entry name" value="ACYL COENZYME A THIOESTER HYDROLASE"/>
    <property type="match status" value="1"/>
</dbReference>
<evidence type="ECO:0000313" key="5">
    <source>
        <dbReference type="EMBL" id="RMA82107.1"/>
    </source>
</evidence>
<dbReference type="PROSITE" id="PS51770">
    <property type="entry name" value="HOTDOG_ACOT"/>
    <property type="match status" value="1"/>
</dbReference>